<evidence type="ECO:0000313" key="2">
    <source>
        <dbReference type="EMBL" id="JAD26093.1"/>
    </source>
</evidence>
<accession>A0A0A8YKX0</accession>
<dbReference type="AlphaFoldDB" id="A0A0A8YKX0"/>
<reference evidence="2" key="2">
    <citation type="journal article" date="2015" name="Data Brief">
        <title>Shoot transcriptome of the giant reed, Arundo donax.</title>
        <authorList>
            <person name="Barrero R.A."/>
            <person name="Guerrero F.D."/>
            <person name="Moolhuijzen P."/>
            <person name="Goolsby J.A."/>
            <person name="Tidwell J."/>
            <person name="Bellgard S.E."/>
            <person name="Bellgard M.I."/>
        </authorList>
    </citation>
    <scope>NUCLEOTIDE SEQUENCE</scope>
    <source>
        <tissue evidence="2">Shoot tissue taken approximately 20 cm above the soil surface</tissue>
    </source>
</reference>
<sequence length="63" mass="6694">MCVRCRDNDDEVPVTATVRGRACSSWGFATVEATGLHQSGRSPSPWPWPVGPHDVHGGDGGPH</sequence>
<organism evidence="2">
    <name type="scientific">Arundo donax</name>
    <name type="common">Giant reed</name>
    <name type="synonym">Donax arundinaceus</name>
    <dbReference type="NCBI Taxonomy" id="35708"/>
    <lineage>
        <taxon>Eukaryota</taxon>
        <taxon>Viridiplantae</taxon>
        <taxon>Streptophyta</taxon>
        <taxon>Embryophyta</taxon>
        <taxon>Tracheophyta</taxon>
        <taxon>Spermatophyta</taxon>
        <taxon>Magnoliopsida</taxon>
        <taxon>Liliopsida</taxon>
        <taxon>Poales</taxon>
        <taxon>Poaceae</taxon>
        <taxon>PACMAD clade</taxon>
        <taxon>Arundinoideae</taxon>
        <taxon>Arundineae</taxon>
        <taxon>Arundo</taxon>
    </lineage>
</organism>
<feature type="compositionally biased region" description="Basic and acidic residues" evidence="1">
    <location>
        <begin position="53"/>
        <end position="63"/>
    </location>
</feature>
<feature type="region of interest" description="Disordered" evidence="1">
    <location>
        <begin position="35"/>
        <end position="63"/>
    </location>
</feature>
<evidence type="ECO:0000256" key="1">
    <source>
        <dbReference type="SAM" id="MobiDB-lite"/>
    </source>
</evidence>
<name>A0A0A8YKX0_ARUDO</name>
<proteinExistence type="predicted"/>
<dbReference type="EMBL" id="GBRH01271802">
    <property type="protein sequence ID" value="JAD26093.1"/>
    <property type="molecule type" value="Transcribed_RNA"/>
</dbReference>
<protein>
    <submittedName>
        <fullName evidence="2">Uncharacterized protein</fullName>
    </submittedName>
</protein>
<reference evidence="2" key="1">
    <citation type="submission" date="2014-09" db="EMBL/GenBank/DDBJ databases">
        <authorList>
            <person name="Magalhaes I.L.F."/>
            <person name="Oliveira U."/>
            <person name="Santos F.R."/>
            <person name="Vidigal T.H.D.A."/>
            <person name="Brescovit A.D."/>
            <person name="Santos A.J."/>
        </authorList>
    </citation>
    <scope>NUCLEOTIDE SEQUENCE</scope>
    <source>
        <tissue evidence="2">Shoot tissue taken approximately 20 cm above the soil surface</tissue>
    </source>
</reference>